<accession>A0A364LM41</accession>
<keyword evidence="1" id="KW-0472">Membrane</keyword>
<dbReference type="EMBL" id="MVJN01000003">
    <property type="protein sequence ID" value="RAP37598.1"/>
    <property type="molecule type" value="Genomic_DNA"/>
</dbReference>
<name>A0A364LM41_9GAMM</name>
<gene>
    <name evidence="2" type="ORF">B1207_05345</name>
</gene>
<dbReference type="AlphaFoldDB" id="A0A364LM41"/>
<protein>
    <submittedName>
        <fullName evidence="2">Uncharacterized protein</fullName>
    </submittedName>
</protein>
<evidence type="ECO:0000313" key="2">
    <source>
        <dbReference type="EMBL" id="RAP37598.1"/>
    </source>
</evidence>
<evidence type="ECO:0000256" key="1">
    <source>
        <dbReference type="SAM" id="Phobius"/>
    </source>
</evidence>
<keyword evidence="1" id="KW-1133">Transmembrane helix</keyword>
<feature type="transmembrane region" description="Helical" evidence="1">
    <location>
        <begin position="664"/>
        <end position="687"/>
    </location>
</feature>
<keyword evidence="1" id="KW-0812">Transmembrane</keyword>
<comment type="caution">
    <text evidence="2">The sequence shown here is derived from an EMBL/GenBank/DDBJ whole genome shotgun (WGS) entry which is preliminary data.</text>
</comment>
<feature type="transmembrane region" description="Helical" evidence="1">
    <location>
        <begin position="607"/>
        <end position="631"/>
    </location>
</feature>
<feature type="transmembrane region" description="Helical" evidence="1">
    <location>
        <begin position="638"/>
        <end position="658"/>
    </location>
</feature>
<evidence type="ECO:0000313" key="3">
    <source>
        <dbReference type="Proteomes" id="UP000249458"/>
    </source>
</evidence>
<proteinExistence type="predicted"/>
<sequence>MFQRFVLIMPPILPVFDGYDKEPSSSSYLLQNWHFLSGKSGGANDGGKHGGLYQVKSEEQQDVLVYLKKDPQEDKNICEVFASQLMRFIAEETGENPDIIANVDYVPTQNEGVYIASNVFTGYRDLFLDAHLAYNLPTDKPLRAQVPNWETLPNQRPSYFQHDEAIDVMIQSGRYRDLTVGLALRAIPDDPDLHYENIGAVPIKRSGSENYLPIITNGRYEGFVLWTKVPDNSKDYEPVKIGSQIYYKQQVHQYNAEAQELQPVEGMSNLETLSDKVIEYCVEAQGKLFIIPAKNNTRAAHIDFGGALGDFRLLNRHLDGKIHVNKLLDLIRYRPSRHGPPAYHKKLPVALTEGNEFFHVLARFSTVDTNKLNDKITAEIDRAIDVYKDKPDILISFAKRVGAPVPGDARNNLAALGDSLKTFILENMISKQEHAKTLFLNHFCRLQRSDQVNLLNILQADVSRLPLKRDQILHAFYQNIWQENEKLFVALQQIDELMLPSEIWTQKNAQTQEQLLVIGTRLDEFKSVLHSRLCNAYFKDNLESESTRIGEIVAETAKLMSAFRVQYDKVNDPRLAPEVRLAAIDEFIDSVKKFEKETIKPSGKQQFAIAASVLVGALLGALIGAAVGLVTGALVGTLVGHVAGGLAGASVGSVVGAVKGAGLGTAIAMGVAALFFGSAAAFGGGAAGRTLFFSKTQQAAVDLSQTTQALLFQQKKAILENLKEKEFPEDPIVTPGACT</sequence>
<organism evidence="2 3">
    <name type="scientific">Legionella quinlivanii</name>
    <dbReference type="NCBI Taxonomy" id="45073"/>
    <lineage>
        <taxon>Bacteria</taxon>
        <taxon>Pseudomonadati</taxon>
        <taxon>Pseudomonadota</taxon>
        <taxon>Gammaproteobacteria</taxon>
        <taxon>Legionellales</taxon>
        <taxon>Legionellaceae</taxon>
        <taxon>Legionella</taxon>
    </lineage>
</organism>
<dbReference type="Proteomes" id="UP000249458">
    <property type="component" value="Unassembled WGS sequence"/>
</dbReference>
<reference evidence="2 3" key="1">
    <citation type="submission" date="2017-02" db="EMBL/GenBank/DDBJ databases">
        <title>Legionella quilivanii strain from human: case report and whole genome sequencing analysis.</title>
        <authorList>
            <person name="Lalancette C."/>
            <person name="Leduc J.-M."/>
            <person name="Levesque S."/>
            <person name="Fournier E."/>
            <person name="Saoud J."/>
            <person name="Faucher S.P."/>
            <person name="Bernard K."/>
            <person name="Martineau C."/>
            <person name="Longtin J."/>
        </authorList>
    </citation>
    <scope>NUCLEOTIDE SEQUENCE [LARGE SCALE GENOMIC DNA]</scope>
    <source>
        <strain evidence="2 3">ID143958</strain>
    </source>
</reference>